<dbReference type="PROSITE" id="PS00018">
    <property type="entry name" value="EF_HAND_1"/>
    <property type="match status" value="1"/>
</dbReference>
<dbReference type="KEGG" id="png:PNIG_a2849"/>
<dbReference type="CDD" id="cd00051">
    <property type="entry name" value="EFh"/>
    <property type="match status" value="1"/>
</dbReference>
<dbReference type="AlphaFoldDB" id="A0AAC9UJH9"/>
<evidence type="ECO:0000259" key="3">
    <source>
        <dbReference type="PROSITE" id="PS50222"/>
    </source>
</evidence>
<sequence length="92" mass="10014">MKHLSSLTIITLLSVAFSVNVAARGSDSKPPKPDFSSMDTNGDGVISYAEFSAKKPPHGEDAQTIFDEIDSDGNGEISEQEVNDHKPPRRKR</sequence>
<reference evidence="4 5" key="1">
    <citation type="submission" date="2015-03" db="EMBL/GenBank/DDBJ databases">
        <authorList>
            <person name="Xie B.-B."/>
            <person name="Rong J.-C."/>
            <person name="Qin Q.-L."/>
            <person name="Zhang Y.-Z."/>
        </authorList>
    </citation>
    <scope>NUCLEOTIDE SEQUENCE [LARGE SCALE GENOMIC DNA]</scope>
    <source>
        <strain evidence="4 5">KMM 661</strain>
    </source>
</reference>
<dbReference type="RefSeq" id="WP_011328851.1">
    <property type="nucleotide sequence ID" value="NZ_BJXZ01000005.1"/>
</dbReference>
<dbReference type="EMBL" id="CP011036">
    <property type="protein sequence ID" value="ASM54823.1"/>
    <property type="molecule type" value="Genomic_DNA"/>
</dbReference>
<dbReference type="Pfam" id="PF13499">
    <property type="entry name" value="EF-hand_7"/>
    <property type="match status" value="1"/>
</dbReference>
<dbReference type="Gene3D" id="1.10.238.10">
    <property type="entry name" value="EF-hand"/>
    <property type="match status" value="1"/>
</dbReference>
<organism evidence="4 5">
    <name type="scientific">Pseudoalteromonas nigrifaciens</name>
    <dbReference type="NCBI Taxonomy" id="28109"/>
    <lineage>
        <taxon>Bacteria</taxon>
        <taxon>Pseudomonadati</taxon>
        <taxon>Pseudomonadota</taxon>
        <taxon>Gammaproteobacteria</taxon>
        <taxon>Alteromonadales</taxon>
        <taxon>Pseudoalteromonadaceae</taxon>
        <taxon>Pseudoalteromonas</taxon>
    </lineage>
</organism>
<dbReference type="Proteomes" id="UP000198329">
    <property type="component" value="Chromosome I"/>
</dbReference>
<accession>A0AAC9UJH9</accession>
<gene>
    <name evidence="4" type="ORF">PNIG_a2849</name>
</gene>
<dbReference type="InterPro" id="IPR018247">
    <property type="entry name" value="EF_Hand_1_Ca_BS"/>
</dbReference>
<keyword evidence="2" id="KW-0732">Signal</keyword>
<feature type="signal peptide" evidence="2">
    <location>
        <begin position="1"/>
        <end position="22"/>
    </location>
</feature>
<name>A0AAC9UJH9_9GAMM</name>
<feature type="compositionally biased region" description="Acidic residues" evidence="1">
    <location>
        <begin position="67"/>
        <end position="81"/>
    </location>
</feature>
<dbReference type="GeneID" id="300942472"/>
<evidence type="ECO:0000313" key="4">
    <source>
        <dbReference type="EMBL" id="ASM54823.1"/>
    </source>
</evidence>
<evidence type="ECO:0000256" key="1">
    <source>
        <dbReference type="SAM" id="MobiDB-lite"/>
    </source>
</evidence>
<dbReference type="SUPFAM" id="SSF47473">
    <property type="entry name" value="EF-hand"/>
    <property type="match status" value="1"/>
</dbReference>
<feature type="domain" description="EF-hand" evidence="3">
    <location>
        <begin position="57"/>
        <end position="92"/>
    </location>
</feature>
<feature type="chain" id="PRO_5042180527" description="EF-hand domain-containing protein" evidence="2">
    <location>
        <begin position="23"/>
        <end position="92"/>
    </location>
</feature>
<proteinExistence type="predicted"/>
<dbReference type="PROSITE" id="PS50222">
    <property type="entry name" value="EF_HAND_2"/>
    <property type="match status" value="1"/>
</dbReference>
<dbReference type="InterPro" id="IPR002048">
    <property type="entry name" value="EF_hand_dom"/>
</dbReference>
<keyword evidence="5" id="KW-1185">Reference proteome</keyword>
<protein>
    <recommendedName>
        <fullName evidence="3">EF-hand domain-containing protein</fullName>
    </recommendedName>
</protein>
<evidence type="ECO:0000313" key="5">
    <source>
        <dbReference type="Proteomes" id="UP000198329"/>
    </source>
</evidence>
<feature type="region of interest" description="Disordered" evidence="1">
    <location>
        <begin position="23"/>
        <end position="92"/>
    </location>
</feature>
<dbReference type="GO" id="GO:0005509">
    <property type="term" value="F:calcium ion binding"/>
    <property type="evidence" value="ECO:0007669"/>
    <property type="project" value="InterPro"/>
</dbReference>
<evidence type="ECO:0000256" key="2">
    <source>
        <dbReference type="SAM" id="SignalP"/>
    </source>
</evidence>
<dbReference type="InterPro" id="IPR011992">
    <property type="entry name" value="EF-hand-dom_pair"/>
</dbReference>